<dbReference type="Proteomes" id="UP001497482">
    <property type="component" value="Chromosome 13"/>
</dbReference>
<dbReference type="EMBL" id="OZ035835">
    <property type="protein sequence ID" value="CAL1578104.1"/>
    <property type="molecule type" value="Genomic_DNA"/>
</dbReference>
<dbReference type="AlphaFoldDB" id="A0AAV2JS58"/>
<proteinExistence type="predicted"/>
<protein>
    <submittedName>
        <fullName evidence="1">Uncharacterized protein</fullName>
    </submittedName>
</protein>
<name>A0AAV2JS58_KNICA</name>
<accession>A0AAV2JS58</accession>
<evidence type="ECO:0000313" key="1">
    <source>
        <dbReference type="EMBL" id="CAL1578104.1"/>
    </source>
</evidence>
<organism evidence="1 2">
    <name type="scientific">Knipowitschia caucasica</name>
    <name type="common">Caucasian dwarf goby</name>
    <name type="synonym">Pomatoschistus caucasicus</name>
    <dbReference type="NCBI Taxonomy" id="637954"/>
    <lineage>
        <taxon>Eukaryota</taxon>
        <taxon>Metazoa</taxon>
        <taxon>Chordata</taxon>
        <taxon>Craniata</taxon>
        <taxon>Vertebrata</taxon>
        <taxon>Euteleostomi</taxon>
        <taxon>Actinopterygii</taxon>
        <taxon>Neopterygii</taxon>
        <taxon>Teleostei</taxon>
        <taxon>Neoteleostei</taxon>
        <taxon>Acanthomorphata</taxon>
        <taxon>Gobiaria</taxon>
        <taxon>Gobiiformes</taxon>
        <taxon>Gobioidei</taxon>
        <taxon>Gobiidae</taxon>
        <taxon>Gobiinae</taxon>
        <taxon>Knipowitschia</taxon>
    </lineage>
</organism>
<sequence length="125" mass="13843">METCPWVPLVPQVSKGPQDLQGTLVLRELRVKLDSQGFMEKLVIQVAKEKKVERERPVIKALKAMDHQDTQEIRAQKVSVDVLVGHSMVSLGSPVREVMWAVRDSGVMLVFVGLRGSASLQAALL</sequence>
<keyword evidence="2" id="KW-1185">Reference proteome</keyword>
<reference evidence="1 2" key="1">
    <citation type="submission" date="2024-04" db="EMBL/GenBank/DDBJ databases">
        <authorList>
            <person name="Waldvogel A.-M."/>
            <person name="Schoenle A."/>
        </authorList>
    </citation>
    <scope>NUCLEOTIDE SEQUENCE [LARGE SCALE GENOMIC DNA]</scope>
</reference>
<gene>
    <name evidence="1" type="ORF">KC01_LOCUS9323</name>
</gene>
<evidence type="ECO:0000313" key="2">
    <source>
        <dbReference type="Proteomes" id="UP001497482"/>
    </source>
</evidence>